<evidence type="ECO:0000313" key="11">
    <source>
        <dbReference type="EMBL" id="KAF5925119.1"/>
    </source>
</evidence>
<dbReference type="GO" id="GO:0005634">
    <property type="term" value="C:nucleus"/>
    <property type="evidence" value="ECO:0007669"/>
    <property type="project" value="UniProtKB-SubCell"/>
</dbReference>
<comment type="subcellular location">
    <subcellularLocation>
        <location evidence="2">Chromosome</location>
    </subcellularLocation>
    <subcellularLocation>
        <location evidence="1">Nucleus</location>
    </subcellularLocation>
</comment>
<protein>
    <recommendedName>
        <fullName evidence="10">Histone H2A C-terminal domain-containing protein</fullName>
    </recommendedName>
</protein>
<dbReference type="GO" id="GO:0003677">
    <property type="term" value="F:DNA binding"/>
    <property type="evidence" value="ECO:0007669"/>
    <property type="project" value="UniProtKB-KW"/>
</dbReference>
<dbReference type="EMBL" id="JACDTQ010000823">
    <property type="protein sequence ID" value="KAF5925119.1"/>
    <property type="molecule type" value="Genomic_DNA"/>
</dbReference>
<evidence type="ECO:0000256" key="1">
    <source>
        <dbReference type="ARBA" id="ARBA00004123"/>
    </source>
</evidence>
<keyword evidence="8" id="KW-0539">Nucleus</keyword>
<dbReference type="SUPFAM" id="SSF47113">
    <property type="entry name" value="Histone-fold"/>
    <property type="match status" value="1"/>
</dbReference>
<evidence type="ECO:0000256" key="2">
    <source>
        <dbReference type="ARBA" id="ARBA00004286"/>
    </source>
</evidence>
<evidence type="ECO:0000256" key="7">
    <source>
        <dbReference type="ARBA" id="ARBA00023125"/>
    </source>
</evidence>
<reference evidence="11 12" key="1">
    <citation type="journal article" date="2020" name="Mol. Biol. Evol.">
        <title>Interspecific Gene Flow and the Evolution of Specialization in Black and White Rhinoceros.</title>
        <authorList>
            <person name="Moodley Y."/>
            <person name="Westbury M.V."/>
            <person name="Russo I.M."/>
            <person name="Gopalakrishnan S."/>
            <person name="Rakotoarivelo A."/>
            <person name="Olsen R.A."/>
            <person name="Prost S."/>
            <person name="Tunstall T."/>
            <person name="Ryder O.A."/>
            <person name="Dalen L."/>
            <person name="Bruford M.W."/>
        </authorList>
    </citation>
    <scope>NUCLEOTIDE SEQUENCE [LARGE SCALE GENOMIC DNA]</scope>
    <source>
        <strain evidence="11">SBR-YM</strain>
        <tissue evidence="11">Skin</tissue>
    </source>
</reference>
<accession>A0A7J7FAT0</accession>
<dbReference type="InterPro" id="IPR032454">
    <property type="entry name" value="Histone_H2A_C"/>
</dbReference>
<comment type="similarity">
    <text evidence="3">Belongs to the histone H2A family.</text>
</comment>
<dbReference type="PANTHER" id="PTHR23430">
    <property type="entry name" value="HISTONE H2A"/>
    <property type="match status" value="1"/>
</dbReference>
<evidence type="ECO:0000256" key="9">
    <source>
        <dbReference type="ARBA" id="ARBA00023269"/>
    </source>
</evidence>
<evidence type="ECO:0000256" key="8">
    <source>
        <dbReference type="ARBA" id="ARBA00023242"/>
    </source>
</evidence>
<feature type="domain" description="Histone H2A C-terminal" evidence="10">
    <location>
        <begin position="131"/>
        <end position="152"/>
    </location>
</feature>
<dbReference type="Gene3D" id="1.10.20.10">
    <property type="entry name" value="Histone, subunit A"/>
    <property type="match status" value="1"/>
</dbReference>
<keyword evidence="12" id="KW-1185">Reference proteome</keyword>
<evidence type="ECO:0000256" key="3">
    <source>
        <dbReference type="ARBA" id="ARBA00010691"/>
    </source>
</evidence>
<proteinExistence type="inferred from homology"/>
<sequence length="156" mass="17312">MLMRDAECVLVNWKTNSKAVIHGQNYANEVWKEGFSIGYLPESRYSQSDNSIYSPGNAYKSSSVLSTSLLGLFWQLRGFVFLVCFCFAMSGRGKQGGKARAKAKSRSSRAGLQFPVGRVHRLLRKGNYAERGGVLPNIQAVLLPKKTESHHKAKGK</sequence>
<dbReference type="GO" id="GO:0030527">
    <property type="term" value="F:structural constituent of chromatin"/>
    <property type="evidence" value="ECO:0007669"/>
    <property type="project" value="InterPro"/>
</dbReference>
<dbReference type="GO" id="GO:0000786">
    <property type="term" value="C:nucleosome"/>
    <property type="evidence" value="ECO:0007669"/>
    <property type="project" value="UniProtKB-KW"/>
</dbReference>
<dbReference type="GO" id="GO:0046982">
    <property type="term" value="F:protein heterodimerization activity"/>
    <property type="evidence" value="ECO:0007669"/>
    <property type="project" value="InterPro"/>
</dbReference>
<keyword evidence="4" id="KW-0158">Chromosome</keyword>
<dbReference type="InterPro" id="IPR032458">
    <property type="entry name" value="Histone_H2A_CS"/>
</dbReference>
<organism evidence="11 12">
    <name type="scientific">Diceros bicornis minor</name>
    <name type="common">South-central black rhinoceros</name>
    <dbReference type="NCBI Taxonomy" id="77932"/>
    <lineage>
        <taxon>Eukaryota</taxon>
        <taxon>Metazoa</taxon>
        <taxon>Chordata</taxon>
        <taxon>Craniata</taxon>
        <taxon>Vertebrata</taxon>
        <taxon>Euteleostomi</taxon>
        <taxon>Mammalia</taxon>
        <taxon>Eutheria</taxon>
        <taxon>Laurasiatheria</taxon>
        <taxon>Perissodactyla</taxon>
        <taxon>Rhinocerotidae</taxon>
        <taxon>Diceros</taxon>
    </lineage>
</organism>
<dbReference type="InterPro" id="IPR009072">
    <property type="entry name" value="Histone-fold"/>
</dbReference>
<dbReference type="SMART" id="SM00414">
    <property type="entry name" value="H2A"/>
    <property type="match status" value="1"/>
</dbReference>
<keyword evidence="9" id="KW-0544">Nucleosome core</keyword>
<evidence type="ECO:0000256" key="5">
    <source>
        <dbReference type="ARBA" id="ARBA00022843"/>
    </source>
</evidence>
<evidence type="ECO:0000259" key="10">
    <source>
        <dbReference type="Pfam" id="PF16211"/>
    </source>
</evidence>
<evidence type="ECO:0000256" key="6">
    <source>
        <dbReference type="ARBA" id="ARBA00022990"/>
    </source>
</evidence>
<dbReference type="PROSITE" id="PS00046">
    <property type="entry name" value="HISTONE_H2A"/>
    <property type="match status" value="1"/>
</dbReference>
<name>A0A7J7FAT0_DICBM</name>
<dbReference type="InterPro" id="IPR002119">
    <property type="entry name" value="Histone_H2A"/>
</dbReference>
<dbReference type="Pfam" id="PF16211">
    <property type="entry name" value="Histone_H2A_C"/>
    <property type="match status" value="1"/>
</dbReference>
<comment type="caution">
    <text evidence="11">The sequence shown here is derived from an EMBL/GenBank/DDBJ whole genome shotgun (WGS) entry which is preliminary data.</text>
</comment>
<keyword evidence="5" id="KW-0832">Ubl conjugation</keyword>
<evidence type="ECO:0000313" key="12">
    <source>
        <dbReference type="Proteomes" id="UP000551758"/>
    </source>
</evidence>
<dbReference type="Proteomes" id="UP000551758">
    <property type="component" value="Unassembled WGS sequence"/>
</dbReference>
<gene>
    <name evidence="11" type="ORF">HPG69_008796</name>
</gene>
<evidence type="ECO:0000256" key="4">
    <source>
        <dbReference type="ARBA" id="ARBA00022454"/>
    </source>
</evidence>
<dbReference type="AlphaFoldDB" id="A0A7J7FAT0"/>
<keyword evidence="6" id="KW-0007">Acetylation</keyword>
<keyword evidence="7" id="KW-0238">DNA-binding</keyword>